<dbReference type="GO" id="GO:0016705">
    <property type="term" value="F:oxidoreductase activity, acting on paired donors, with incorporation or reduction of molecular oxygen"/>
    <property type="evidence" value="ECO:0007669"/>
    <property type="project" value="InterPro"/>
</dbReference>
<dbReference type="OrthoDB" id="5522954at2"/>
<dbReference type="InterPro" id="IPR001128">
    <property type="entry name" value="Cyt_P450"/>
</dbReference>
<dbReference type="PROSITE" id="PS00086">
    <property type="entry name" value="CYTOCHROME_P450"/>
    <property type="match status" value="1"/>
</dbReference>
<accession>A0A074MAL8</accession>
<dbReference type="GO" id="GO:0020037">
    <property type="term" value="F:heme binding"/>
    <property type="evidence" value="ECO:0007669"/>
    <property type="project" value="InterPro"/>
</dbReference>
<evidence type="ECO:0000256" key="8">
    <source>
        <dbReference type="RuleBase" id="RU000461"/>
    </source>
</evidence>
<dbReference type="PRINTS" id="PR00359">
    <property type="entry name" value="BP450"/>
</dbReference>
<dbReference type="PANTHER" id="PTHR46696">
    <property type="entry name" value="P450, PUTATIVE (EUROFUNG)-RELATED"/>
    <property type="match status" value="1"/>
</dbReference>
<dbReference type="Proteomes" id="UP000027647">
    <property type="component" value="Unassembled WGS sequence"/>
</dbReference>
<keyword evidence="5 8" id="KW-0408">Iron</keyword>
<keyword evidence="10" id="KW-1185">Reference proteome</keyword>
<dbReference type="FunFam" id="1.10.630.10:FF:000018">
    <property type="entry name" value="Cytochrome P450 monooxygenase"/>
    <property type="match status" value="1"/>
</dbReference>
<comment type="similarity">
    <text evidence="1 8">Belongs to the cytochrome P450 family.</text>
</comment>
<reference evidence="9 10" key="1">
    <citation type="submission" date="2014-04" db="EMBL/GenBank/DDBJ databases">
        <title>A comprehensive comparison of genomes of Erythrobacter spp. strains.</title>
        <authorList>
            <person name="Zheng Q."/>
        </authorList>
    </citation>
    <scope>NUCLEOTIDE SEQUENCE [LARGE SCALE GENOMIC DNA]</scope>
    <source>
        <strain evidence="9 10">DSM 6997</strain>
    </source>
</reference>
<keyword evidence="4 8" id="KW-0560">Oxidoreductase</keyword>
<dbReference type="PANTHER" id="PTHR46696:SF1">
    <property type="entry name" value="CYTOCHROME P450 YJIB-RELATED"/>
    <property type="match status" value="1"/>
</dbReference>
<evidence type="ECO:0000256" key="4">
    <source>
        <dbReference type="ARBA" id="ARBA00023002"/>
    </source>
</evidence>
<evidence type="ECO:0000313" key="9">
    <source>
        <dbReference type="EMBL" id="KEO88883.1"/>
    </source>
</evidence>
<dbReference type="GO" id="GO:0005506">
    <property type="term" value="F:iron ion binding"/>
    <property type="evidence" value="ECO:0007669"/>
    <property type="project" value="InterPro"/>
</dbReference>
<dbReference type="RefSeq" id="WP_034961717.1">
    <property type="nucleotide sequence ID" value="NZ_JMIW01000007.1"/>
</dbReference>
<sequence>MATVAPHNPMARPEVRTSPTAYKALTEHFAKHPEDVPTHSHKWDLSRSDIYYEDKWQPIVAEMQAAGPLHYIDDSPFGPYWSVVGHKAIQHIEALPEVFSSSWEHGGITILDRLSEEELAEAGVDRRELPMFIAMDRPQHTGQRRTVAPKFTPSGMSAMEPEIRARTGELLDSLPRGEVFDWVDKVSIELTTGMLAILFGFPWEDRRLLTFWSDWSGDTELATVRELDEMRWGFLHEMAAYFQSLWIERTQDKEPGDDLISMMIHSEAMNQMRPEEFMGNLILLIVGGNDTTRNSMSGFVHALDKFPDQRKKFEENPDIIPNAVQEMLRMQTPLAHMRRTCTEDTEVFGKTIKKGEKVILWYLAANHEEEIFPDPHTLDLSRENAKRHIAFGYGIHRCVGARLAELQLRILLEEMHKRRMRVHVAGDVERVRANFVHGFRKLEVEITQF</sequence>
<protein>
    <submittedName>
        <fullName evidence="9">Cytochrome P450</fullName>
    </submittedName>
</protein>
<dbReference type="Pfam" id="PF00067">
    <property type="entry name" value="p450"/>
    <property type="match status" value="1"/>
</dbReference>
<dbReference type="InterPro" id="IPR002397">
    <property type="entry name" value="Cyt_P450_B"/>
</dbReference>
<dbReference type="InterPro" id="IPR036396">
    <property type="entry name" value="Cyt_P450_sf"/>
</dbReference>
<keyword evidence="6 8" id="KW-0503">Monooxygenase</keyword>
<evidence type="ECO:0000256" key="7">
    <source>
        <dbReference type="ARBA" id="ARBA00043906"/>
    </source>
</evidence>
<dbReference type="eggNOG" id="COG2124">
    <property type="taxonomic scope" value="Bacteria"/>
</dbReference>
<keyword evidence="2 8" id="KW-0349">Heme</keyword>
<evidence type="ECO:0000256" key="2">
    <source>
        <dbReference type="ARBA" id="ARBA00022617"/>
    </source>
</evidence>
<dbReference type="AlphaFoldDB" id="A0A074MAL8"/>
<name>A0A074MAL8_ERYLO</name>
<dbReference type="GO" id="GO:0004497">
    <property type="term" value="F:monooxygenase activity"/>
    <property type="evidence" value="ECO:0007669"/>
    <property type="project" value="UniProtKB-KW"/>
</dbReference>
<dbReference type="CDD" id="cd11033">
    <property type="entry name" value="CYP142-like"/>
    <property type="match status" value="1"/>
</dbReference>
<dbReference type="Gene3D" id="1.10.630.10">
    <property type="entry name" value="Cytochrome P450"/>
    <property type="match status" value="1"/>
</dbReference>
<evidence type="ECO:0000256" key="5">
    <source>
        <dbReference type="ARBA" id="ARBA00023004"/>
    </source>
</evidence>
<comment type="caution">
    <text evidence="9">The sequence shown here is derived from an EMBL/GenBank/DDBJ whole genome shotgun (WGS) entry which is preliminary data.</text>
</comment>
<evidence type="ECO:0000256" key="3">
    <source>
        <dbReference type="ARBA" id="ARBA00022723"/>
    </source>
</evidence>
<evidence type="ECO:0000256" key="6">
    <source>
        <dbReference type="ARBA" id="ARBA00023033"/>
    </source>
</evidence>
<keyword evidence="3 8" id="KW-0479">Metal-binding</keyword>
<dbReference type="STRING" id="1044.EH31_15740"/>
<dbReference type="SUPFAM" id="SSF48264">
    <property type="entry name" value="Cytochrome P450"/>
    <property type="match status" value="1"/>
</dbReference>
<comment type="function">
    <text evidence="7">Cytochromes P450 are a group of heme-thiolate monooxygenases. They oxidize a variety of structurally unrelated compounds, including steroids, fatty acids, and xenobiotics.</text>
</comment>
<organism evidence="9 10">
    <name type="scientific">Erythrobacter longus</name>
    <dbReference type="NCBI Taxonomy" id="1044"/>
    <lineage>
        <taxon>Bacteria</taxon>
        <taxon>Pseudomonadati</taxon>
        <taxon>Pseudomonadota</taxon>
        <taxon>Alphaproteobacteria</taxon>
        <taxon>Sphingomonadales</taxon>
        <taxon>Erythrobacteraceae</taxon>
        <taxon>Erythrobacter/Porphyrobacter group</taxon>
        <taxon>Erythrobacter</taxon>
    </lineage>
</organism>
<dbReference type="EMBL" id="JMIW01000007">
    <property type="protein sequence ID" value="KEO88883.1"/>
    <property type="molecule type" value="Genomic_DNA"/>
</dbReference>
<gene>
    <name evidence="9" type="ORF">EH31_15740</name>
</gene>
<dbReference type="InterPro" id="IPR017972">
    <property type="entry name" value="Cyt_P450_CS"/>
</dbReference>
<evidence type="ECO:0000313" key="10">
    <source>
        <dbReference type="Proteomes" id="UP000027647"/>
    </source>
</evidence>
<proteinExistence type="inferred from homology"/>
<evidence type="ECO:0000256" key="1">
    <source>
        <dbReference type="ARBA" id="ARBA00010617"/>
    </source>
</evidence>